<dbReference type="InterPro" id="IPR036909">
    <property type="entry name" value="Cyt_c-like_dom_sf"/>
</dbReference>
<dbReference type="GO" id="GO:0004130">
    <property type="term" value="F:cytochrome-c peroxidase activity"/>
    <property type="evidence" value="ECO:0007669"/>
    <property type="project" value="TreeGrafter"/>
</dbReference>
<evidence type="ECO:0000256" key="2">
    <source>
        <dbReference type="ARBA" id="ARBA00022617"/>
    </source>
</evidence>
<keyword evidence="6 7" id="KW-0408">Iron</keyword>
<organism evidence="9 10">
    <name type="scientific">Arachidicoccus rhizosphaerae</name>
    <dbReference type="NCBI Taxonomy" id="551991"/>
    <lineage>
        <taxon>Bacteria</taxon>
        <taxon>Pseudomonadati</taxon>
        <taxon>Bacteroidota</taxon>
        <taxon>Chitinophagia</taxon>
        <taxon>Chitinophagales</taxon>
        <taxon>Chitinophagaceae</taxon>
        <taxon>Arachidicoccus</taxon>
    </lineage>
</organism>
<dbReference type="GO" id="GO:0046872">
    <property type="term" value="F:metal ion binding"/>
    <property type="evidence" value="ECO:0007669"/>
    <property type="project" value="UniProtKB-KW"/>
</dbReference>
<keyword evidence="5" id="KW-0560">Oxidoreductase</keyword>
<dbReference type="Gene3D" id="1.10.760.10">
    <property type="entry name" value="Cytochrome c-like domain"/>
    <property type="match status" value="2"/>
</dbReference>
<dbReference type="PANTHER" id="PTHR30600:SF10">
    <property type="entry name" value="BLL6722 PROTEIN"/>
    <property type="match status" value="1"/>
</dbReference>
<keyword evidence="2 7" id="KW-0349">Heme</keyword>
<name>A0A1H4CW07_9BACT</name>
<comment type="subcellular location">
    <subcellularLocation>
        <location evidence="1">Cell envelope</location>
    </subcellularLocation>
</comment>
<dbReference type="PANTHER" id="PTHR30600">
    <property type="entry name" value="CYTOCHROME C PEROXIDASE-RELATED"/>
    <property type="match status" value="1"/>
</dbReference>
<dbReference type="Proteomes" id="UP000199041">
    <property type="component" value="Unassembled WGS sequence"/>
</dbReference>
<evidence type="ECO:0000256" key="3">
    <source>
        <dbReference type="ARBA" id="ARBA00022723"/>
    </source>
</evidence>
<keyword evidence="4" id="KW-0732">Signal</keyword>
<dbReference type="AlphaFoldDB" id="A0A1H4CW07"/>
<dbReference type="STRING" id="551991.SAMN05192529_1385"/>
<keyword evidence="10" id="KW-1185">Reference proteome</keyword>
<feature type="domain" description="Cytochrome c" evidence="8">
    <location>
        <begin position="97"/>
        <end position="198"/>
    </location>
</feature>
<protein>
    <submittedName>
        <fullName evidence="9">Cytochrome c peroxidase</fullName>
    </submittedName>
</protein>
<dbReference type="InterPro" id="IPR051395">
    <property type="entry name" value="Cytochrome_c_Peroxidase/MauG"/>
</dbReference>
<dbReference type="Pfam" id="PF03150">
    <property type="entry name" value="CCP_MauG"/>
    <property type="match status" value="1"/>
</dbReference>
<evidence type="ECO:0000313" key="10">
    <source>
        <dbReference type="Proteomes" id="UP000199041"/>
    </source>
</evidence>
<dbReference type="InterPro" id="IPR009056">
    <property type="entry name" value="Cyt_c-like_dom"/>
</dbReference>
<sequence>MKKTSYFIVLIGMLTLCSAYISDRLDNKTWHEASKMGDFYHDLYSFLPTDSLTDSIVNLYQGPVSDWPKPNIDSGIVYQELGAMPGNKEYLKWDNDDTVKLGKILFFDPRLSRSSQISCSSCHEPDMAWQDGRTIALGNDHLQGNRNTPSLLNVIIQKELFWDGRAGSLESQATAPLAEHHEMDMDVKSLPAKLMKIAGYDSLFTNAYGNSDITLSKITYALASFEKTLRSKKSRFDFFVEGNKKALKPEEIKGLHLFRTKARCMNCHNGPYFTDLQYHNIGLSYYGRKFQDLGRYLVTGKKEDVGKFKTPTLRDLLHTRPWMHNGLFDNLTGVINIYNSGMHQLDNKVSPAVDSLYPHTDPILRPLQLTADEKEALVAFLEALNPVEYKMRRPELPGMGHE</sequence>
<keyword evidence="9" id="KW-0575">Peroxidase</keyword>
<dbReference type="PROSITE" id="PS51007">
    <property type="entry name" value="CYTC"/>
    <property type="match status" value="2"/>
</dbReference>
<feature type="domain" description="Cytochrome c" evidence="8">
    <location>
        <begin position="249"/>
        <end position="385"/>
    </location>
</feature>
<dbReference type="RefSeq" id="WP_170831295.1">
    <property type="nucleotide sequence ID" value="NZ_FNQY01000038.1"/>
</dbReference>
<evidence type="ECO:0000259" key="8">
    <source>
        <dbReference type="PROSITE" id="PS51007"/>
    </source>
</evidence>
<accession>A0A1H4CW07</accession>
<evidence type="ECO:0000256" key="1">
    <source>
        <dbReference type="ARBA" id="ARBA00004196"/>
    </source>
</evidence>
<evidence type="ECO:0000256" key="7">
    <source>
        <dbReference type="PROSITE-ProRule" id="PRU00433"/>
    </source>
</evidence>
<dbReference type="InterPro" id="IPR004852">
    <property type="entry name" value="Di-haem_cyt_c_peroxidsae"/>
</dbReference>
<dbReference type="GO" id="GO:0020037">
    <property type="term" value="F:heme binding"/>
    <property type="evidence" value="ECO:0007669"/>
    <property type="project" value="InterPro"/>
</dbReference>
<evidence type="ECO:0000256" key="6">
    <source>
        <dbReference type="ARBA" id="ARBA00023004"/>
    </source>
</evidence>
<dbReference type="EMBL" id="FNQY01000038">
    <property type="protein sequence ID" value="SEA64568.1"/>
    <property type="molecule type" value="Genomic_DNA"/>
</dbReference>
<evidence type="ECO:0000313" key="9">
    <source>
        <dbReference type="EMBL" id="SEA64568.1"/>
    </source>
</evidence>
<reference evidence="9 10" key="1">
    <citation type="submission" date="2016-10" db="EMBL/GenBank/DDBJ databases">
        <authorList>
            <person name="de Groot N.N."/>
        </authorList>
    </citation>
    <scope>NUCLEOTIDE SEQUENCE [LARGE SCALE GENOMIC DNA]</scope>
    <source>
        <strain evidence="9 10">Vu-144</strain>
    </source>
</reference>
<proteinExistence type="predicted"/>
<evidence type="ECO:0000256" key="5">
    <source>
        <dbReference type="ARBA" id="ARBA00023002"/>
    </source>
</evidence>
<dbReference type="GO" id="GO:0009055">
    <property type="term" value="F:electron transfer activity"/>
    <property type="evidence" value="ECO:0007669"/>
    <property type="project" value="InterPro"/>
</dbReference>
<dbReference type="SUPFAM" id="SSF46626">
    <property type="entry name" value="Cytochrome c"/>
    <property type="match status" value="2"/>
</dbReference>
<dbReference type="GO" id="GO:0030313">
    <property type="term" value="C:cell envelope"/>
    <property type="evidence" value="ECO:0007669"/>
    <property type="project" value="UniProtKB-SubCell"/>
</dbReference>
<evidence type="ECO:0000256" key="4">
    <source>
        <dbReference type="ARBA" id="ARBA00022729"/>
    </source>
</evidence>
<gene>
    <name evidence="9" type="ORF">SAMN05192529_1385</name>
</gene>
<keyword evidence="3 7" id="KW-0479">Metal-binding</keyword>